<evidence type="ECO:0000256" key="3">
    <source>
        <dbReference type="SAM" id="SignalP"/>
    </source>
</evidence>
<feature type="chain" id="PRO_5008904633" evidence="3">
    <location>
        <begin position="17"/>
        <end position="186"/>
    </location>
</feature>
<dbReference type="Pfam" id="PF00379">
    <property type="entry name" value="Chitin_bind_4"/>
    <property type="match status" value="1"/>
</dbReference>
<evidence type="ECO:0000313" key="4">
    <source>
        <dbReference type="EMBL" id="ODM97146.1"/>
    </source>
</evidence>
<dbReference type="GO" id="GO:0008010">
    <property type="term" value="F:structural constituent of chitin-based larval cuticle"/>
    <property type="evidence" value="ECO:0007669"/>
    <property type="project" value="TreeGrafter"/>
</dbReference>
<dbReference type="PANTHER" id="PTHR10380">
    <property type="entry name" value="CUTICLE PROTEIN"/>
    <property type="match status" value="1"/>
</dbReference>
<dbReference type="OrthoDB" id="6345646at2759"/>
<dbReference type="EMBL" id="LJIJ01000468">
    <property type="protein sequence ID" value="ODM97146.1"/>
    <property type="molecule type" value="Genomic_DNA"/>
</dbReference>
<proteinExistence type="predicted"/>
<reference evidence="4 5" key="1">
    <citation type="journal article" date="2016" name="Genome Biol. Evol.">
        <title>Gene Family Evolution Reflects Adaptation to Soil Environmental Stressors in the Genome of the Collembolan Orchesella cincta.</title>
        <authorList>
            <person name="Faddeeva-Vakhrusheva A."/>
            <person name="Derks M.F."/>
            <person name="Anvar S.Y."/>
            <person name="Agamennone V."/>
            <person name="Suring W."/>
            <person name="Smit S."/>
            <person name="van Straalen N.M."/>
            <person name="Roelofs D."/>
        </authorList>
    </citation>
    <scope>NUCLEOTIDE SEQUENCE [LARGE SCALE GENOMIC DNA]</scope>
    <source>
        <tissue evidence="4">Mixed pool</tissue>
    </source>
</reference>
<dbReference type="PROSITE" id="PS51155">
    <property type="entry name" value="CHIT_BIND_RR_2"/>
    <property type="match status" value="1"/>
</dbReference>
<organism evidence="4 5">
    <name type="scientific">Orchesella cincta</name>
    <name type="common">Springtail</name>
    <name type="synonym">Podura cincta</name>
    <dbReference type="NCBI Taxonomy" id="48709"/>
    <lineage>
        <taxon>Eukaryota</taxon>
        <taxon>Metazoa</taxon>
        <taxon>Ecdysozoa</taxon>
        <taxon>Arthropoda</taxon>
        <taxon>Hexapoda</taxon>
        <taxon>Collembola</taxon>
        <taxon>Entomobryomorpha</taxon>
        <taxon>Entomobryoidea</taxon>
        <taxon>Orchesellidae</taxon>
        <taxon>Orchesellinae</taxon>
        <taxon>Orchesella</taxon>
    </lineage>
</organism>
<dbReference type="GO" id="GO:0062129">
    <property type="term" value="C:chitin-based extracellular matrix"/>
    <property type="evidence" value="ECO:0007669"/>
    <property type="project" value="TreeGrafter"/>
</dbReference>
<dbReference type="OMA" id="THKNSFE"/>
<evidence type="ECO:0000256" key="2">
    <source>
        <dbReference type="PROSITE-ProRule" id="PRU00497"/>
    </source>
</evidence>
<dbReference type="Proteomes" id="UP000094527">
    <property type="component" value="Unassembled WGS sequence"/>
</dbReference>
<keyword evidence="5" id="KW-1185">Reference proteome</keyword>
<dbReference type="AlphaFoldDB" id="A0A1D2MVW9"/>
<comment type="caution">
    <text evidence="4">The sequence shown here is derived from an EMBL/GenBank/DDBJ whole genome shotgun (WGS) entry which is preliminary data.</text>
</comment>
<evidence type="ECO:0000313" key="5">
    <source>
        <dbReference type="Proteomes" id="UP000094527"/>
    </source>
</evidence>
<dbReference type="InterPro" id="IPR050468">
    <property type="entry name" value="Cuticle_Struct_Prot"/>
</dbReference>
<dbReference type="STRING" id="48709.A0A1D2MVW9"/>
<keyword evidence="1 2" id="KW-0193">Cuticle</keyword>
<dbReference type="InterPro" id="IPR000618">
    <property type="entry name" value="Insect_cuticle"/>
</dbReference>
<sequence>MKTFALVALFVAGVSSSTIRIGSLEPVATFRAAPLALVREIPIIRFSQDIRGAQESNLQYETGNGISVSDNTLARKALGGLYEDESGKMVPSEFLIQKTGSYSYTSPEGQVINTQWVADENGFRVEGAHLPKSVELPAEHAEAHRLALAKVSAVSSYDAPLIRSSSYDAPAVRVIDSSPLLVRSGY</sequence>
<evidence type="ECO:0000256" key="1">
    <source>
        <dbReference type="ARBA" id="ARBA00022460"/>
    </source>
</evidence>
<keyword evidence="3" id="KW-0732">Signal</keyword>
<gene>
    <name evidence="4" type="ORF">Ocin01_09518</name>
</gene>
<dbReference type="PANTHER" id="PTHR10380:SF218">
    <property type="entry name" value="ADULT CUTICLE PROTEIN 65AA-RELATED"/>
    <property type="match status" value="1"/>
</dbReference>
<accession>A0A1D2MVW9</accession>
<protein>
    <submittedName>
        <fullName evidence="4">Larval cuticle protein LCP-17</fullName>
    </submittedName>
</protein>
<name>A0A1D2MVW9_ORCCI</name>
<feature type="signal peptide" evidence="3">
    <location>
        <begin position="1"/>
        <end position="16"/>
    </location>
</feature>